<accession>A0AB36FRL2</accession>
<sequence>MIATDEVDKKRELKRFALSVPVLKDCMNFGRLFNVAAKRASK</sequence>
<comment type="caution">
    <text evidence="1">The sequence shown here is derived from an EMBL/GenBank/DDBJ whole genome shotgun (WGS) entry which is preliminary data.</text>
</comment>
<proteinExistence type="predicted"/>
<organism evidence="1 2">
    <name type="scientific">Alteromonas macleodii</name>
    <name type="common">Pseudoalteromonas macleodii</name>
    <dbReference type="NCBI Taxonomy" id="28108"/>
    <lineage>
        <taxon>Bacteria</taxon>
        <taxon>Pseudomonadati</taxon>
        <taxon>Pseudomonadota</taxon>
        <taxon>Gammaproteobacteria</taxon>
        <taxon>Alteromonadales</taxon>
        <taxon>Alteromonadaceae</taxon>
        <taxon>Alteromonas/Salinimonas group</taxon>
        <taxon>Alteromonas</taxon>
    </lineage>
</organism>
<name>A0AB36FRL2_ALTMA</name>
<keyword evidence="2" id="KW-1185">Reference proteome</keyword>
<evidence type="ECO:0000313" key="1">
    <source>
        <dbReference type="EMBL" id="OES31358.1"/>
    </source>
</evidence>
<dbReference type="EMBL" id="MIPY01000014">
    <property type="protein sequence ID" value="OES31358.1"/>
    <property type="molecule type" value="Genomic_DNA"/>
</dbReference>
<dbReference type="AlphaFoldDB" id="A0AB36FRL2"/>
<gene>
    <name evidence="1" type="ORF">BFV95_2556</name>
</gene>
<protein>
    <submittedName>
        <fullName evidence="1">Uncharacterized protein</fullName>
    </submittedName>
</protein>
<evidence type="ECO:0000313" key="2">
    <source>
        <dbReference type="Proteomes" id="UP000095392"/>
    </source>
</evidence>
<dbReference type="Proteomes" id="UP000095392">
    <property type="component" value="Unassembled WGS sequence"/>
</dbReference>
<reference evidence="1 2" key="1">
    <citation type="submission" date="2016-09" db="EMBL/GenBank/DDBJ databases">
        <title>Draft Genome Sequence of four Alteromonas macleodii strains isolated from copper coupons and grown long-term at elevated copper levels.</title>
        <authorList>
            <person name="Cusick K."/>
            <person name="Dale J."/>
            <person name="Little B."/>
            <person name="Biffinger J."/>
        </authorList>
    </citation>
    <scope>NUCLEOTIDE SEQUENCE [LARGE SCALE GENOMIC DNA]</scope>
    <source>
        <strain evidence="1 2">KCP01</strain>
    </source>
</reference>